<dbReference type="AlphaFoldDB" id="A0A094SI53"/>
<gene>
    <name evidence="2" type="ORF">GM51_9055</name>
</gene>
<protein>
    <submittedName>
        <fullName evidence="2">Uncharacterized protein</fullName>
    </submittedName>
</protein>
<dbReference type="EMBL" id="JNSL01000049">
    <property type="protein sequence ID" value="KGA18073.1"/>
    <property type="molecule type" value="Genomic_DNA"/>
</dbReference>
<accession>A0A094SI53</accession>
<evidence type="ECO:0000313" key="2">
    <source>
        <dbReference type="EMBL" id="KGA18073.1"/>
    </source>
</evidence>
<evidence type="ECO:0000256" key="1">
    <source>
        <dbReference type="SAM" id="MobiDB-lite"/>
    </source>
</evidence>
<name>A0A094SI53_9ZZZZ</name>
<reference evidence="2" key="1">
    <citation type="submission" date="2014-06" db="EMBL/GenBank/DDBJ databases">
        <title>Key roles for freshwater Actinobacteria revealed by deep metagenomic sequencing.</title>
        <authorList>
            <person name="Ghai R."/>
            <person name="Mizuno C.M."/>
            <person name="Picazo A."/>
            <person name="Camacho A."/>
            <person name="Rodriguez-Valera F."/>
        </authorList>
    </citation>
    <scope>NUCLEOTIDE SEQUENCE</scope>
</reference>
<organism evidence="2">
    <name type="scientific">freshwater metagenome</name>
    <dbReference type="NCBI Taxonomy" id="449393"/>
    <lineage>
        <taxon>unclassified sequences</taxon>
        <taxon>metagenomes</taxon>
        <taxon>ecological metagenomes</taxon>
    </lineage>
</organism>
<sequence length="156" mass="17436">MRPPAVRAAMAKRNMVTPAFALMADTGSPDNRNNPARVPPQLGQATPVTRKSGHRLGWWFSCSATKRVAGLASTAPAHDRRAVLAFTHHRGFRDVVPHALTTWDHEDQNCTDNSDDARDGTQHDLSQSFAQQHLHHRSWCPCVDVNNLEVQHFLCR</sequence>
<feature type="region of interest" description="Disordered" evidence="1">
    <location>
        <begin position="26"/>
        <end position="49"/>
    </location>
</feature>
<proteinExistence type="predicted"/>
<comment type="caution">
    <text evidence="2">The sequence shown here is derived from an EMBL/GenBank/DDBJ whole genome shotgun (WGS) entry which is preliminary data.</text>
</comment>